<dbReference type="OrthoDB" id="1908535at2759"/>
<evidence type="ECO:0000256" key="2">
    <source>
        <dbReference type="SAM" id="SignalP"/>
    </source>
</evidence>
<protein>
    <submittedName>
        <fullName evidence="3">Uncharacterized protein</fullName>
    </submittedName>
</protein>
<proteinExistence type="predicted"/>
<feature type="chain" id="PRO_5040425158" evidence="2">
    <location>
        <begin position="20"/>
        <end position="222"/>
    </location>
</feature>
<organism evidence="3 4">
    <name type="scientific">Carnegiea gigantea</name>
    <dbReference type="NCBI Taxonomy" id="171969"/>
    <lineage>
        <taxon>Eukaryota</taxon>
        <taxon>Viridiplantae</taxon>
        <taxon>Streptophyta</taxon>
        <taxon>Embryophyta</taxon>
        <taxon>Tracheophyta</taxon>
        <taxon>Spermatophyta</taxon>
        <taxon>Magnoliopsida</taxon>
        <taxon>eudicotyledons</taxon>
        <taxon>Gunneridae</taxon>
        <taxon>Pentapetalae</taxon>
        <taxon>Caryophyllales</taxon>
        <taxon>Cactineae</taxon>
        <taxon>Cactaceae</taxon>
        <taxon>Cactoideae</taxon>
        <taxon>Echinocereeae</taxon>
        <taxon>Carnegiea</taxon>
    </lineage>
</organism>
<evidence type="ECO:0000256" key="1">
    <source>
        <dbReference type="SAM" id="MobiDB-lite"/>
    </source>
</evidence>
<name>A0A9Q1GYY0_9CARY</name>
<evidence type="ECO:0000313" key="4">
    <source>
        <dbReference type="Proteomes" id="UP001153076"/>
    </source>
</evidence>
<dbReference type="AlphaFoldDB" id="A0A9Q1GYY0"/>
<evidence type="ECO:0000313" key="3">
    <source>
        <dbReference type="EMBL" id="KAJ8427936.1"/>
    </source>
</evidence>
<comment type="caution">
    <text evidence="3">The sequence shown here is derived from an EMBL/GenBank/DDBJ whole genome shotgun (WGS) entry which is preliminary data.</text>
</comment>
<dbReference type="Proteomes" id="UP001153076">
    <property type="component" value="Unassembled WGS sequence"/>
</dbReference>
<keyword evidence="4" id="KW-1185">Reference proteome</keyword>
<reference evidence="3" key="1">
    <citation type="submission" date="2022-04" db="EMBL/GenBank/DDBJ databases">
        <title>Carnegiea gigantea Genome sequencing and assembly v2.</title>
        <authorList>
            <person name="Copetti D."/>
            <person name="Sanderson M.J."/>
            <person name="Burquez A."/>
            <person name="Wojciechowski M.F."/>
        </authorList>
    </citation>
    <scope>NUCLEOTIDE SEQUENCE</scope>
    <source>
        <strain evidence="3">SGP5-SGP5p</strain>
        <tissue evidence="3">Aerial part</tissue>
    </source>
</reference>
<keyword evidence="2" id="KW-0732">Signal</keyword>
<accession>A0A9Q1GYY0</accession>
<sequence>MWVLFTLSMTILLIESTSGSSEETESDSSETHSLEPHVDIGMMLSGAEASMRAQSRTLDRLQREGEGRESTSSDESDELSLDEMSKFYIHDPNASGIRVSKWQLKGKRNVYNFGRRPIDMFAHRMYLAGRGRSLSKRVSNSLNDYHETDYKSNDVDFIDDDFDPHTQGISKRGYFPLHGVAKRPNFIGQNMIDWEELAWGRPFRGYCEKRGGCFNPMFVGRN</sequence>
<feature type="region of interest" description="Disordered" evidence="1">
    <location>
        <begin position="17"/>
        <end position="36"/>
    </location>
</feature>
<dbReference type="EMBL" id="JAKOGI010001074">
    <property type="protein sequence ID" value="KAJ8427936.1"/>
    <property type="molecule type" value="Genomic_DNA"/>
</dbReference>
<gene>
    <name evidence="3" type="ORF">Cgig2_023312</name>
</gene>
<feature type="signal peptide" evidence="2">
    <location>
        <begin position="1"/>
        <end position="19"/>
    </location>
</feature>
<feature type="compositionally biased region" description="Basic and acidic residues" evidence="1">
    <location>
        <begin position="57"/>
        <end position="71"/>
    </location>
</feature>
<feature type="region of interest" description="Disordered" evidence="1">
    <location>
        <begin position="51"/>
        <end position="79"/>
    </location>
</feature>